<dbReference type="PROSITE" id="PS00584">
    <property type="entry name" value="PFKB_KINASES_2"/>
    <property type="match status" value="1"/>
</dbReference>
<keyword evidence="9 10" id="KW-0067">ATP-binding</keyword>
<organism evidence="12 13">
    <name type="scientific">Dunaliella salina</name>
    <name type="common">Green alga</name>
    <name type="synonym">Protococcus salinus</name>
    <dbReference type="NCBI Taxonomy" id="3046"/>
    <lineage>
        <taxon>Eukaryota</taxon>
        <taxon>Viridiplantae</taxon>
        <taxon>Chlorophyta</taxon>
        <taxon>core chlorophytes</taxon>
        <taxon>Chlorophyceae</taxon>
        <taxon>CS clade</taxon>
        <taxon>Chlamydomonadales</taxon>
        <taxon>Dunaliellaceae</taxon>
        <taxon>Dunaliella</taxon>
    </lineage>
</organism>
<comment type="cofactor">
    <cofactor evidence="1 10">
        <name>Mg(2+)</name>
        <dbReference type="ChEBI" id="CHEBI:18420"/>
    </cofactor>
</comment>
<dbReference type="Gene3D" id="3.30.1110.10">
    <property type="match status" value="1"/>
</dbReference>
<evidence type="ECO:0000256" key="3">
    <source>
        <dbReference type="ARBA" id="ARBA00010688"/>
    </source>
</evidence>
<dbReference type="EMBL" id="MU069771">
    <property type="protein sequence ID" value="KAF5834173.1"/>
    <property type="molecule type" value="Genomic_DNA"/>
</dbReference>
<keyword evidence="10" id="KW-0460">Magnesium</keyword>
<evidence type="ECO:0000256" key="10">
    <source>
        <dbReference type="RuleBase" id="RU368116"/>
    </source>
</evidence>
<dbReference type="GO" id="GO:0016301">
    <property type="term" value="F:kinase activity"/>
    <property type="evidence" value="ECO:0007669"/>
    <property type="project" value="UniProtKB-KW"/>
</dbReference>
<dbReference type="EC" id="2.7.1.20" evidence="4 10"/>
<comment type="similarity">
    <text evidence="3 10">Belongs to the carbohydrate kinase PfkB family.</text>
</comment>
<dbReference type="InterPro" id="IPR011611">
    <property type="entry name" value="PfkB_dom"/>
</dbReference>
<keyword evidence="13" id="KW-1185">Reference proteome</keyword>
<dbReference type="PRINTS" id="PR00989">
    <property type="entry name" value="ADENOKINASE"/>
</dbReference>
<comment type="pathway">
    <text evidence="2 10">Purine metabolism; AMP biosynthesis via salvage pathway; AMP from adenosine: step 1/1.</text>
</comment>
<proteinExistence type="inferred from homology"/>
<protein>
    <recommendedName>
        <fullName evidence="4 10">Adenosine kinase</fullName>
        <shortName evidence="10">AK</shortName>
        <ecNumber evidence="4 10">2.7.1.20</ecNumber>
    </recommendedName>
    <alternativeName>
        <fullName evidence="10">Adenosine 5'-phosphotransferase</fullName>
    </alternativeName>
</protein>
<keyword evidence="8 10" id="KW-0418">Kinase</keyword>
<reference evidence="12" key="1">
    <citation type="submission" date="2017-08" db="EMBL/GenBank/DDBJ databases">
        <authorList>
            <person name="Polle J.E."/>
            <person name="Barry K."/>
            <person name="Cushman J."/>
            <person name="Schmutz J."/>
            <person name="Tran D."/>
            <person name="Hathwaick L.T."/>
            <person name="Yim W.C."/>
            <person name="Jenkins J."/>
            <person name="Mckie-Krisberg Z.M."/>
            <person name="Prochnik S."/>
            <person name="Lindquist E."/>
            <person name="Dockter R.B."/>
            <person name="Adam C."/>
            <person name="Molina H."/>
            <person name="Bunkerborg J."/>
            <person name="Jin E."/>
            <person name="Buchheim M."/>
            <person name="Magnuson J."/>
        </authorList>
    </citation>
    <scope>NUCLEOTIDE SEQUENCE</scope>
    <source>
        <strain evidence="12">CCAP 19/18</strain>
    </source>
</reference>
<evidence type="ECO:0000313" key="13">
    <source>
        <dbReference type="Proteomes" id="UP000815325"/>
    </source>
</evidence>
<evidence type="ECO:0000256" key="6">
    <source>
        <dbReference type="ARBA" id="ARBA00022726"/>
    </source>
</evidence>
<comment type="caution">
    <text evidence="12">The sequence shown here is derived from an EMBL/GenBank/DDBJ whole genome shotgun (WGS) entry which is preliminary data.</text>
</comment>
<evidence type="ECO:0000256" key="4">
    <source>
        <dbReference type="ARBA" id="ARBA00012119"/>
    </source>
</evidence>
<keyword evidence="5 10" id="KW-0808">Transferase</keyword>
<dbReference type="CDD" id="cd01168">
    <property type="entry name" value="adenosine_kinase"/>
    <property type="match status" value="1"/>
</dbReference>
<keyword evidence="6 10" id="KW-0660">Purine salvage</keyword>
<keyword evidence="7 10" id="KW-0547">Nucleotide-binding</keyword>
<evidence type="ECO:0000256" key="1">
    <source>
        <dbReference type="ARBA" id="ARBA00001946"/>
    </source>
</evidence>
<evidence type="ECO:0000256" key="5">
    <source>
        <dbReference type="ARBA" id="ARBA00022679"/>
    </source>
</evidence>
<accession>A0ABQ7GI15</accession>
<comment type="catalytic activity">
    <reaction evidence="10">
        <text>adenosine + ATP = AMP + ADP + H(+)</text>
        <dbReference type="Rhea" id="RHEA:20824"/>
        <dbReference type="ChEBI" id="CHEBI:15378"/>
        <dbReference type="ChEBI" id="CHEBI:16335"/>
        <dbReference type="ChEBI" id="CHEBI:30616"/>
        <dbReference type="ChEBI" id="CHEBI:456215"/>
        <dbReference type="ChEBI" id="CHEBI:456216"/>
        <dbReference type="EC" id="2.7.1.20"/>
    </reaction>
</comment>
<gene>
    <name evidence="12" type="ORF">DUNSADRAFT_9248</name>
</gene>
<dbReference type="Gene3D" id="3.40.1190.20">
    <property type="match status" value="1"/>
</dbReference>
<evidence type="ECO:0000259" key="11">
    <source>
        <dbReference type="Pfam" id="PF00294"/>
    </source>
</evidence>
<evidence type="ECO:0000256" key="2">
    <source>
        <dbReference type="ARBA" id="ARBA00004801"/>
    </source>
</evidence>
<dbReference type="PANTHER" id="PTHR45769">
    <property type="entry name" value="ADENOSINE KINASE"/>
    <property type="match status" value="1"/>
</dbReference>
<dbReference type="SUPFAM" id="SSF53613">
    <property type="entry name" value="Ribokinase-like"/>
    <property type="match status" value="1"/>
</dbReference>
<dbReference type="InterPro" id="IPR002173">
    <property type="entry name" value="Carboh/pur_kinase_PfkB_CS"/>
</dbReference>
<sequence>MCSEGSILCLGNPLLDVSANVDAAFLKKYDLQAANQILAEDKHLPMYQELAARPDVEYIAGGAGQNSVRVAQWMLQVPNATAYMGCVGADDFANRMTEQAKKDGVQVRYQVDPSTPTGKCAVCVTGIERSLVAHLAAANNFKADFAMKNWDLVERARVVYMSGFFITVSPEAILNVAKHVAENDKILCMNLSAPFIMQVPPFKKTLMDAIPYMDFLFGNEAEAEEFAKSEGWPSNDLEQVALKISRMPKANGCRPRMVVFTHGAQPTIIACEGKVQLYPVNRIDPKAIVDTNGAGDAFVGGFLSQLVCGKPVPECVRAGNYAASVIIQRAGCTFPAKPSFVWN</sequence>
<evidence type="ECO:0000313" key="12">
    <source>
        <dbReference type="EMBL" id="KAF5834173.1"/>
    </source>
</evidence>
<name>A0ABQ7GI15_DUNSA</name>
<dbReference type="Pfam" id="PF00294">
    <property type="entry name" value="PfkB"/>
    <property type="match status" value="1"/>
</dbReference>
<dbReference type="Proteomes" id="UP000815325">
    <property type="component" value="Unassembled WGS sequence"/>
</dbReference>
<dbReference type="InterPro" id="IPR001805">
    <property type="entry name" value="Adenokinase"/>
</dbReference>
<evidence type="ECO:0000256" key="7">
    <source>
        <dbReference type="ARBA" id="ARBA00022741"/>
    </source>
</evidence>
<dbReference type="PANTHER" id="PTHR45769:SF3">
    <property type="entry name" value="ADENOSINE KINASE"/>
    <property type="match status" value="1"/>
</dbReference>
<evidence type="ECO:0000256" key="8">
    <source>
        <dbReference type="ARBA" id="ARBA00022777"/>
    </source>
</evidence>
<dbReference type="InterPro" id="IPR029056">
    <property type="entry name" value="Ribokinase-like"/>
</dbReference>
<feature type="domain" description="Carbohydrate kinase PfkB" evidence="11">
    <location>
        <begin position="33"/>
        <end position="335"/>
    </location>
</feature>
<comment type="function">
    <text evidence="10">ATP dependent phosphorylation of adenosine and other related nucleoside analogs to monophosphate derivatives.</text>
</comment>
<evidence type="ECO:0000256" key="9">
    <source>
        <dbReference type="ARBA" id="ARBA00022840"/>
    </source>
</evidence>